<protein>
    <recommendedName>
        <fullName evidence="3">Asparagine synthetase domain-containing protein</fullName>
    </recommendedName>
</protein>
<evidence type="ECO:0000313" key="2">
    <source>
        <dbReference type="Proteomes" id="UP000094580"/>
    </source>
</evidence>
<sequence length="467" mass="55264">MYRNQYYITTKEVKTLRGFRKEIFNGLYVYCDNNLVTYYSNECKVCIIGIAFDPIKNLNKKTLANYLGDTDNFETLINKINGISGRYVILIQFNDDLYIFPDAFASKRILVYSKKNETYISSSEKILIEISNKELEISKNVKQIINSKLYKYLESPWIGPNWYDNDIFQVLPNYYYTFKENTVKKRGISKYELSNEDKINYMNEILKGTYRFLSNEFKLIQPLTAGYDSRLLLSASLEYKNQIKYYLFNLPNTKMDRIIAKTISRDFNLDFSDYDIKSLKPDFTEKYFQSHIFPRILPKIGIIQYHYHNNRQIKGLININGNGGEVLKSYYGASFPKDENDFINSIKIIKNQLLIENARKWYKNNFSYCEKYNINIKDLFYWEQRQGIWGSQFPFEQDISLEEISPMNNRDFIMIGLSLKNVDIYSDGSSLFRVITKLNYDKLLSYPFNPKTTIQKIKSRLKSVLLK</sequence>
<dbReference type="RefSeq" id="WP_069035424.1">
    <property type="nucleotide sequence ID" value="NZ_MDKC01000036.1"/>
</dbReference>
<name>A0ABX2ZK46_9BACI</name>
<comment type="caution">
    <text evidence="1">The sequence shown here is derived from an EMBL/GenBank/DDBJ whole genome shotgun (WGS) entry which is preliminary data.</text>
</comment>
<accession>A0ABX2ZK46</accession>
<keyword evidence="2" id="KW-1185">Reference proteome</keyword>
<dbReference type="EMBL" id="MDKC01000036">
    <property type="protein sequence ID" value="ODG90095.1"/>
    <property type="molecule type" value="Genomic_DNA"/>
</dbReference>
<dbReference type="Proteomes" id="UP000094580">
    <property type="component" value="Unassembled WGS sequence"/>
</dbReference>
<evidence type="ECO:0000313" key="1">
    <source>
        <dbReference type="EMBL" id="ODG90095.1"/>
    </source>
</evidence>
<evidence type="ECO:0008006" key="3">
    <source>
        <dbReference type="Google" id="ProtNLM"/>
    </source>
</evidence>
<gene>
    <name evidence="1" type="ORF">BED47_14640</name>
</gene>
<proteinExistence type="predicted"/>
<organism evidence="1 2">
    <name type="scientific">Gottfriedia luciferensis</name>
    <dbReference type="NCBI Taxonomy" id="178774"/>
    <lineage>
        <taxon>Bacteria</taxon>
        <taxon>Bacillati</taxon>
        <taxon>Bacillota</taxon>
        <taxon>Bacilli</taxon>
        <taxon>Bacillales</taxon>
        <taxon>Bacillaceae</taxon>
        <taxon>Gottfriedia</taxon>
    </lineage>
</organism>
<reference evidence="1 2" key="1">
    <citation type="submission" date="2016-07" db="EMBL/GenBank/DDBJ databases">
        <authorList>
            <person name="Townsley L."/>
            <person name="Shank E.A."/>
        </authorList>
    </citation>
    <scope>NUCLEOTIDE SEQUENCE [LARGE SCALE GENOMIC DNA]</scope>
    <source>
        <strain evidence="1 2">CH01</strain>
    </source>
</reference>